<proteinExistence type="predicted"/>
<evidence type="ECO:0000313" key="2">
    <source>
        <dbReference type="EMBL" id="KAB1438118.1"/>
    </source>
</evidence>
<comment type="caution">
    <text evidence="2">The sequence shown here is derived from an EMBL/GenBank/DDBJ whole genome shotgun (WGS) entry which is preliminary data.</text>
</comment>
<accession>A0A7V7QKP3</accession>
<dbReference type="EMBL" id="WAGX01000005">
    <property type="protein sequence ID" value="KAB1438118.1"/>
    <property type="molecule type" value="Genomic_DNA"/>
</dbReference>
<evidence type="ECO:0000259" key="1">
    <source>
        <dbReference type="PROSITE" id="PS51186"/>
    </source>
</evidence>
<reference evidence="2 3" key="2">
    <citation type="submission" date="2020-02" db="EMBL/GenBank/DDBJ databases">
        <title>Candidatus Galacturonibacter soehngenii shows hetero-acetogenic catabolism of galacturonic acid but lacks a canonical carbon monoxide dehydrogenase/acetyl-CoA synthase complex.</title>
        <authorList>
            <person name="Diender M."/>
            <person name="Stouten G.R."/>
            <person name="Petersen J.F."/>
            <person name="Nielsen P.H."/>
            <person name="Dueholm M.S."/>
            <person name="Pronk J.T."/>
            <person name="Van Loosdrecht M.C.M."/>
        </authorList>
    </citation>
    <scope>NUCLEOTIDE SEQUENCE [LARGE SCALE GENOMIC DNA]</scope>
    <source>
        <strain evidence="2">GalUA</strain>
    </source>
</reference>
<dbReference type="OrthoDB" id="9804948at2"/>
<dbReference type="InterPro" id="IPR016181">
    <property type="entry name" value="Acyl_CoA_acyltransferase"/>
</dbReference>
<dbReference type="PROSITE" id="PS51186">
    <property type="entry name" value="GNAT"/>
    <property type="match status" value="1"/>
</dbReference>
<feature type="domain" description="N-acetyltransferase" evidence="1">
    <location>
        <begin position="8"/>
        <end position="158"/>
    </location>
</feature>
<gene>
    <name evidence="2" type="ORF">F7O84_11195</name>
</gene>
<organism evidence="2 3">
    <name type="scientific">Candidatus Galacturonatibacter soehngenii</name>
    <dbReference type="NCBI Taxonomy" id="2307010"/>
    <lineage>
        <taxon>Bacteria</taxon>
        <taxon>Bacillati</taxon>
        <taxon>Bacillota</taxon>
        <taxon>Clostridia</taxon>
        <taxon>Lachnospirales</taxon>
        <taxon>Lachnospiraceae</taxon>
        <taxon>Candidatus Galacturonatibacter</taxon>
    </lineage>
</organism>
<sequence>MKAEYQLIKNYKDDEALRKSLSDLAKKTFGIDIEAWYQRGYWLDQYIPYSIVTEGKVIANISVNPMEFIEKENTRHLIQLGTVITDKKYRGQGLSRYLMEAVLEDYRTKTDGIYLFANDSVLDFYPKFGFEKSKEYQYTKEVKNTGTQSAVLKPMKQKEDWESLEKVMKAQCYVGSFEMNNPGLLMFYATSIFKNKVYYIEEKNTYVFADINETTLILYSIIADCYVSEDWVIEAFGDCISNVIFGYTPIDVKDCQKREIKEEDTTLFVMGQGLASFDKEDKMFPVISHA</sequence>
<dbReference type="RefSeq" id="WP_151145006.1">
    <property type="nucleotide sequence ID" value="NZ_WAGX01000005.1"/>
</dbReference>
<dbReference type="Proteomes" id="UP000461768">
    <property type="component" value="Unassembled WGS sequence"/>
</dbReference>
<name>A0A7V7QKP3_9FIRM</name>
<dbReference type="CDD" id="cd04301">
    <property type="entry name" value="NAT_SF"/>
    <property type="match status" value="1"/>
</dbReference>
<reference evidence="2 3" key="1">
    <citation type="submission" date="2019-09" db="EMBL/GenBank/DDBJ databases">
        <authorList>
            <person name="Valk L.C."/>
        </authorList>
    </citation>
    <scope>NUCLEOTIDE SEQUENCE [LARGE SCALE GENOMIC DNA]</scope>
    <source>
        <strain evidence="2">GalUA</strain>
    </source>
</reference>
<dbReference type="GO" id="GO:0016747">
    <property type="term" value="F:acyltransferase activity, transferring groups other than amino-acyl groups"/>
    <property type="evidence" value="ECO:0007669"/>
    <property type="project" value="InterPro"/>
</dbReference>
<dbReference type="InterPro" id="IPR000182">
    <property type="entry name" value="GNAT_dom"/>
</dbReference>
<dbReference type="AlphaFoldDB" id="A0A7V7QKP3"/>
<evidence type="ECO:0000313" key="3">
    <source>
        <dbReference type="Proteomes" id="UP000461768"/>
    </source>
</evidence>
<keyword evidence="3" id="KW-1185">Reference proteome</keyword>
<dbReference type="Gene3D" id="3.40.630.30">
    <property type="match status" value="1"/>
</dbReference>
<dbReference type="SUPFAM" id="SSF55729">
    <property type="entry name" value="Acyl-CoA N-acyltransferases (Nat)"/>
    <property type="match status" value="1"/>
</dbReference>
<keyword evidence="2" id="KW-0808">Transferase</keyword>
<dbReference type="Pfam" id="PF00583">
    <property type="entry name" value="Acetyltransf_1"/>
    <property type="match status" value="1"/>
</dbReference>
<protein>
    <submittedName>
        <fullName evidence="2">GNAT family N-acetyltransferase</fullName>
    </submittedName>
</protein>